<sequence length="356" mass="37332">MRNAFFANAEGVFFIFNKILAPRLQGRPMKGSFQMNRKWIALFACVILCISVFAGCAQSEPAASVSAEAAQEASVSPSELAAQPSGSAPAAGVSVTDMAGDEVTVEKADRIVSLTPAGTEIVCALGAAKQLVGIDAYSNYPEITQSIEIVGDFNGPDVEKVTALEPDVVLAGTGLQQDAVDKLGEMGITVVVVEATAFDDIPKSIELVGKIVGMEDVAEQVTADIDAAVKSAQDNQPSEEKTVYYAMSYGDMGNWTSGPGSFINTMIELAGGKCITADQAAPWIEYSLEDLAAADPDIILLDSSMGSTEALAEVAGYKDLTAVRNGNVYAIDADVFTRPGPRIGEAVLEISEILNK</sequence>
<dbReference type="AlphaFoldDB" id="A0A136Q881"/>
<dbReference type="Gene3D" id="3.40.50.1980">
    <property type="entry name" value="Nitrogenase molybdenum iron protein domain"/>
    <property type="match status" value="2"/>
</dbReference>
<dbReference type="NCBIfam" id="NF038402">
    <property type="entry name" value="TroA_like"/>
    <property type="match status" value="1"/>
</dbReference>
<accession>A0A136Q881</accession>
<dbReference type="InterPro" id="IPR054828">
    <property type="entry name" value="Vit_B12_bind_prot"/>
</dbReference>
<dbReference type="PANTHER" id="PTHR30535:SF34">
    <property type="entry name" value="MOLYBDATE-BINDING PROTEIN MOLA"/>
    <property type="match status" value="1"/>
</dbReference>
<keyword evidence="2" id="KW-0732">Signal</keyword>
<evidence type="ECO:0000256" key="1">
    <source>
        <dbReference type="ARBA" id="ARBA00008814"/>
    </source>
</evidence>
<dbReference type="EMBL" id="LSZW01000023">
    <property type="protein sequence ID" value="KXK66875.1"/>
    <property type="molecule type" value="Genomic_DNA"/>
</dbReference>
<dbReference type="CDD" id="cd01143">
    <property type="entry name" value="YvrC"/>
    <property type="match status" value="1"/>
</dbReference>
<dbReference type="InterPro" id="IPR050902">
    <property type="entry name" value="ABC_Transporter_SBP"/>
</dbReference>
<comment type="caution">
    <text evidence="4">The sequence shown here is derived from an EMBL/GenBank/DDBJ whole genome shotgun (WGS) entry which is preliminary data.</text>
</comment>
<organism evidence="4 5">
    <name type="scientific">Christensenella minuta</name>
    <dbReference type="NCBI Taxonomy" id="626937"/>
    <lineage>
        <taxon>Bacteria</taxon>
        <taxon>Bacillati</taxon>
        <taxon>Bacillota</taxon>
        <taxon>Clostridia</taxon>
        <taxon>Christensenellales</taxon>
        <taxon>Christensenellaceae</taxon>
        <taxon>Christensenella</taxon>
    </lineage>
</organism>
<keyword evidence="5" id="KW-1185">Reference proteome</keyword>
<proteinExistence type="inferred from homology"/>
<evidence type="ECO:0000313" key="4">
    <source>
        <dbReference type="EMBL" id="KXK66875.1"/>
    </source>
</evidence>
<evidence type="ECO:0000256" key="2">
    <source>
        <dbReference type="ARBA" id="ARBA00022729"/>
    </source>
</evidence>
<dbReference type="Proteomes" id="UP000070366">
    <property type="component" value="Unassembled WGS sequence"/>
</dbReference>
<dbReference type="PROSITE" id="PS50983">
    <property type="entry name" value="FE_B12_PBP"/>
    <property type="match status" value="1"/>
</dbReference>
<evidence type="ECO:0000313" key="5">
    <source>
        <dbReference type="Proteomes" id="UP000070366"/>
    </source>
</evidence>
<dbReference type="InterPro" id="IPR002491">
    <property type="entry name" value="ABC_transptr_periplasmic_BD"/>
</dbReference>
<reference evidence="4 5" key="1">
    <citation type="submission" date="2016-02" db="EMBL/GenBank/DDBJ databases">
        <authorList>
            <person name="Wen L."/>
            <person name="He K."/>
            <person name="Yang H."/>
        </authorList>
    </citation>
    <scope>NUCLEOTIDE SEQUENCE [LARGE SCALE GENOMIC DNA]</scope>
    <source>
        <strain evidence="4 5">DSM 22607</strain>
    </source>
</reference>
<dbReference type="GO" id="GO:0071281">
    <property type="term" value="P:cellular response to iron ion"/>
    <property type="evidence" value="ECO:0007669"/>
    <property type="project" value="TreeGrafter"/>
</dbReference>
<protein>
    <submittedName>
        <fullName evidence="4">Periplasmic binding protein</fullName>
    </submittedName>
</protein>
<comment type="similarity">
    <text evidence="1">Belongs to the bacterial solute-binding protein 8 family.</text>
</comment>
<dbReference type="PANTHER" id="PTHR30535">
    <property type="entry name" value="VITAMIN B12-BINDING PROTEIN"/>
    <property type="match status" value="1"/>
</dbReference>
<evidence type="ECO:0000259" key="3">
    <source>
        <dbReference type="PROSITE" id="PS50983"/>
    </source>
</evidence>
<dbReference type="STRING" id="626937.HMPREF3293_00263"/>
<dbReference type="SUPFAM" id="SSF53807">
    <property type="entry name" value="Helical backbone' metal receptor"/>
    <property type="match status" value="1"/>
</dbReference>
<feature type="domain" description="Fe/B12 periplasmic-binding" evidence="3">
    <location>
        <begin position="110"/>
        <end position="356"/>
    </location>
</feature>
<gene>
    <name evidence="4" type="ORF">HMPREF3293_00263</name>
</gene>
<dbReference type="Pfam" id="PF01497">
    <property type="entry name" value="Peripla_BP_2"/>
    <property type="match status" value="1"/>
</dbReference>
<name>A0A136Q881_9FIRM</name>